<dbReference type="Proteomes" id="UP001195483">
    <property type="component" value="Unassembled WGS sequence"/>
</dbReference>
<comment type="caution">
    <text evidence="1">The sequence shown here is derived from an EMBL/GenBank/DDBJ whole genome shotgun (WGS) entry which is preliminary data.</text>
</comment>
<gene>
    <name evidence="1" type="ORF">CHS0354_033881</name>
</gene>
<evidence type="ECO:0000313" key="2">
    <source>
        <dbReference type="Proteomes" id="UP001195483"/>
    </source>
</evidence>
<dbReference type="EMBL" id="JAEAOA010001977">
    <property type="protein sequence ID" value="KAK3581092.1"/>
    <property type="molecule type" value="Genomic_DNA"/>
</dbReference>
<organism evidence="1 2">
    <name type="scientific">Potamilus streckersoni</name>
    <dbReference type="NCBI Taxonomy" id="2493646"/>
    <lineage>
        <taxon>Eukaryota</taxon>
        <taxon>Metazoa</taxon>
        <taxon>Spiralia</taxon>
        <taxon>Lophotrochozoa</taxon>
        <taxon>Mollusca</taxon>
        <taxon>Bivalvia</taxon>
        <taxon>Autobranchia</taxon>
        <taxon>Heteroconchia</taxon>
        <taxon>Palaeoheterodonta</taxon>
        <taxon>Unionida</taxon>
        <taxon>Unionoidea</taxon>
        <taxon>Unionidae</taxon>
        <taxon>Ambleminae</taxon>
        <taxon>Lampsilini</taxon>
        <taxon>Potamilus</taxon>
    </lineage>
</organism>
<proteinExistence type="predicted"/>
<reference evidence="1" key="2">
    <citation type="journal article" date="2021" name="Genome Biol. Evol.">
        <title>Developing a high-quality reference genome for a parasitic bivalve with doubly uniparental inheritance (Bivalvia: Unionida).</title>
        <authorList>
            <person name="Smith C.H."/>
        </authorList>
    </citation>
    <scope>NUCLEOTIDE SEQUENCE</scope>
    <source>
        <strain evidence="1">CHS0354</strain>
        <tissue evidence="1">Mantle</tissue>
    </source>
</reference>
<accession>A0AAE0RWQ5</accession>
<keyword evidence="2" id="KW-1185">Reference proteome</keyword>
<evidence type="ECO:0000313" key="1">
    <source>
        <dbReference type="EMBL" id="KAK3581092.1"/>
    </source>
</evidence>
<dbReference type="AlphaFoldDB" id="A0AAE0RWQ5"/>
<sequence>MLVITIEDVLMLTVPRSPNTIPHYCSPEWREGLEKHFPVEASSFLSSLNLGVVSLKAKGIEVYKTVRDEFVLRNLSLRLEEGYAVFEADVIPSQFHNETEGDYTWIGYYDSEDWKLILNDTTPFNVTGMPIQLCTPSTTRRSSVGEAGRALNLEWLILGIFIGTMVLIE</sequence>
<reference evidence="1" key="3">
    <citation type="submission" date="2023-05" db="EMBL/GenBank/DDBJ databases">
        <authorList>
            <person name="Smith C.H."/>
        </authorList>
    </citation>
    <scope>NUCLEOTIDE SEQUENCE</scope>
    <source>
        <strain evidence="1">CHS0354</strain>
        <tissue evidence="1">Mantle</tissue>
    </source>
</reference>
<protein>
    <submittedName>
        <fullName evidence="1">Uncharacterized protein</fullName>
    </submittedName>
</protein>
<reference evidence="1" key="1">
    <citation type="journal article" date="2021" name="Genome Biol. Evol.">
        <title>A High-Quality Reference Genome for a Parasitic Bivalve with Doubly Uniparental Inheritance (Bivalvia: Unionida).</title>
        <authorList>
            <person name="Smith C.H."/>
        </authorList>
    </citation>
    <scope>NUCLEOTIDE SEQUENCE</scope>
    <source>
        <strain evidence="1">CHS0354</strain>
    </source>
</reference>
<name>A0AAE0RWQ5_9BIVA</name>